<evidence type="ECO:0000313" key="7">
    <source>
        <dbReference type="EMBL" id="GAA3622940.1"/>
    </source>
</evidence>
<name>A0ABP7A1G9_9MICO</name>
<dbReference type="Pfam" id="PF00120">
    <property type="entry name" value="Gln-synt_C"/>
    <property type="match status" value="1"/>
</dbReference>
<evidence type="ECO:0000256" key="4">
    <source>
        <dbReference type="RuleBase" id="RU000384"/>
    </source>
</evidence>
<reference evidence="8" key="1">
    <citation type="journal article" date="2019" name="Int. J. Syst. Evol. Microbiol.">
        <title>The Global Catalogue of Microorganisms (GCM) 10K type strain sequencing project: providing services to taxonomists for standard genome sequencing and annotation.</title>
        <authorList>
            <consortium name="The Broad Institute Genomics Platform"/>
            <consortium name="The Broad Institute Genome Sequencing Center for Infectious Disease"/>
            <person name="Wu L."/>
            <person name="Ma J."/>
        </authorList>
    </citation>
    <scope>NUCLEOTIDE SEQUENCE [LARGE SCALE GENOMIC DNA]</scope>
    <source>
        <strain evidence="8">JCM 16544</strain>
    </source>
</reference>
<dbReference type="InterPro" id="IPR008146">
    <property type="entry name" value="Gln_synth_cat_dom"/>
</dbReference>
<dbReference type="EMBL" id="BAAAYU010000001">
    <property type="protein sequence ID" value="GAA3622940.1"/>
    <property type="molecule type" value="Genomic_DNA"/>
</dbReference>
<dbReference type="Gene3D" id="3.10.20.70">
    <property type="entry name" value="Glutamine synthetase, N-terminal domain"/>
    <property type="match status" value="1"/>
</dbReference>
<organism evidence="7 8">
    <name type="scientific">Microbacterium awajiense</name>
    <dbReference type="NCBI Taxonomy" id="415214"/>
    <lineage>
        <taxon>Bacteria</taxon>
        <taxon>Bacillati</taxon>
        <taxon>Actinomycetota</taxon>
        <taxon>Actinomycetes</taxon>
        <taxon>Micrococcales</taxon>
        <taxon>Microbacteriaceae</taxon>
        <taxon>Microbacterium</taxon>
    </lineage>
</organism>
<evidence type="ECO:0000256" key="5">
    <source>
        <dbReference type="SAM" id="MobiDB-lite"/>
    </source>
</evidence>
<evidence type="ECO:0000256" key="3">
    <source>
        <dbReference type="PROSITE-ProRule" id="PRU01331"/>
    </source>
</evidence>
<comment type="caution">
    <text evidence="7">The sequence shown here is derived from an EMBL/GenBank/DDBJ whole genome shotgun (WGS) entry which is preliminary data.</text>
</comment>
<dbReference type="Gene3D" id="3.30.590.10">
    <property type="entry name" value="Glutamine synthetase/guanido kinase, catalytic domain"/>
    <property type="match status" value="1"/>
</dbReference>
<dbReference type="PANTHER" id="PTHR43785">
    <property type="entry name" value="GAMMA-GLUTAMYLPUTRESCINE SYNTHETASE"/>
    <property type="match status" value="1"/>
</dbReference>
<keyword evidence="2" id="KW-0436">Ligase</keyword>
<feature type="region of interest" description="Disordered" evidence="5">
    <location>
        <begin position="356"/>
        <end position="377"/>
    </location>
</feature>
<dbReference type="InterPro" id="IPR036651">
    <property type="entry name" value="Gln_synt_N_sf"/>
</dbReference>
<keyword evidence="8" id="KW-1185">Reference proteome</keyword>
<accession>A0ABP7A1G9</accession>
<protein>
    <submittedName>
        <fullName evidence="7">Gamma-glutamylpolyamine synthetase GlnA3</fullName>
    </submittedName>
</protein>
<dbReference type="RefSeq" id="WP_344735907.1">
    <property type="nucleotide sequence ID" value="NZ_BAAAYU010000001.1"/>
</dbReference>
<dbReference type="SUPFAM" id="SSF55931">
    <property type="entry name" value="Glutamine synthetase/guanido kinase"/>
    <property type="match status" value="1"/>
</dbReference>
<proteinExistence type="inferred from homology"/>
<evidence type="ECO:0000256" key="1">
    <source>
        <dbReference type="ARBA" id="ARBA00009897"/>
    </source>
</evidence>
<dbReference type="PANTHER" id="PTHR43785:SF12">
    <property type="entry name" value="TYPE-1 GLUTAMINE SYNTHETASE 2"/>
    <property type="match status" value="1"/>
</dbReference>
<dbReference type="Proteomes" id="UP001501697">
    <property type="component" value="Unassembled WGS sequence"/>
</dbReference>
<evidence type="ECO:0000259" key="6">
    <source>
        <dbReference type="PROSITE" id="PS51987"/>
    </source>
</evidence>
<evidence type="ECO:0000256" key="2">
    <source>
        <dbReference type="ARBA" id="ARBA00022598"/>
    </source>
</evidence>
<dbReference type="SMART" id="SM01230">
    <property type="entry name" value="Gln-synt_C"/>
    <property type="match status" value="1"/>
</dbReference>
<feature type="domain" description="GS catalytic" evidence="6">
    <location>
        <begin position="107"/>
        <end position="420"/>
    </location>
</feature>
<dbReference type="PROSITE" id="PS51987">
    <property type="entry name" value="GS_CATALYTIC"/>
    <property type="match status" value="1"/>
</dbReference>
<evidence type="ECO:0000313" key="8">
    <source>
        <dbReference type="Proteomes" id="UP001501697"/>
    </source>
</evidence>
<gene>
    <name evidence="7" type="primary">glnA3</name>
    <name evidence="7" type="ORF">GCM10022200_01410</name>
</gene>
<comment type="similarity">
    <text evidence="1 3 4">Belongs to the glutamine synthetase family.</text>
</comment>
<sequence length="420" mass="44051">MSEPQTEAGGIRRLLVAHVDAAGVARARAIPAARVDNVLEHGIAASISGAALFTPADSPVGALGLDPVIGDVRVRPDARRVAELGDGWAWAPADLRWADDRPFTGCTRSALRRAATAADIDVKVGFEIEFVVADEASGSLAPAHKGPAYGQRPLVRNLDYLDDLMTALEDADVPVLQVHAEHGDGQFEVSLAPRHPVDACDDVVLARTVIDLVTERFGLRAYFDPVPPIGADSNGMHIHLSASRDGRNVFASTEEGMPHAEGTAIIAGILDLLPSATALLAGSESSYKRLRPGRWSGAWNCWGRGNREAAVRYTPTTTDAGPSGANIEIKPGDATANPYLAVAALLVGLRAGLDRPAEPPAPVDVDPGRLSDDERSARGVRTLPASLADALAELSASGLLREGLGDDLVDLYIAVRTPAG</sequence>
<dbReference type="InterPro" id="IPR014746">
    <property type="entry name" value="Gln_synth/guanido_kin_cat_dom"/>
</dbReference>
<feature type="compositionally biased region" description="Basic and acidic residues" evidence="5">
    <location>
        <begin position="366"/>
        <end position="377"/>
    </location>
</feature>